<feature type="chain" id="PRO_5004049232" description="RxLR effector candidate protein" evidence="2">
    <location>
        <begin position="19"/>
        <end position="275"/>
    </location>
</feature>
<keyword evidence="4" id="KW-1185">Reference proteome</keyword>
<dbReference type="Proteomes" id="UP000011713">
    <property type="component" value="Unassembled WGS sequence"/>
</dbReference>
<feature type="compositionally biased region" description="Basic residues" evidence="1">
    <location>
        <begin position="176"/>
        <end position="195"/>
    </location>
</feature>
<evidence type="ECO:0000256" key="2">
    <source>
        <dbReference type="SAM" id="SignalP"/>
    </source>
</evidence>
<evidence type="ECO:0000313" key="4">
    <source>
        <dbReference type="Proteomes" id="UP000011713"/>
    </source>
</evidence>
<evidence type="ECO:0000256" key="1">
    <source>
        <dbReference type="SAM" id="MobiDB-lite"/>
    </source>
</evidence>
<feature type="signal peptide" evidence="2">
    <location>
        <begin position="1"/>
        <end position="18"/>
    </location>
</feature>
<dbReference type="InParanoid" id="M4C530"/>
<keyword evidence="2" id="KW-0732">Signal</keyword>
<proteinExistence type="predicted"/>
<reference evidence="4" key="1">
    <citation type="journal article" date="2010" name="Science">
        <title>Signatures of adaptation to obligate biotrophy in the Hyaloperonospora arabidopsidis genome.</title>
        <authorList>
            <person name="Baxter L."/>
            <person name="Tripathy S."/>
            <person name="Ishaque N."/>
            <person name="Boot N."/>
            <person name="Cabral A."/>
            <person name="Kemen E."/>
            <person name="Thines M."/>
            <person name="Ah-Fong A."/>
            <person name="Anderson R."/>
            <person name="Badejoko W."/>
            <person name="Bittner-Eddy P."/>
            <person name="Boore J.L."/>
            <person name="Chibucos M.C."/>
            <person name="Coates M."/>
            <person name="Dehal P."/>
            <person name="Delehaunty K."/>
            <person name="Dong S."/>
            <person name="Downton P."/>
            <person name="Dumas B."/>
            <person name="Fabro G."/>
            <person name="Fronick C."/>
            <person name="Fuerstenberg S.I."/>
            <person name="Fulton L."/>
            <person name="Gaulin E."/>
            <person name="Govers F."/>
            <person name="Hughes L."/>
            <person name="Humphray S."/>
            <person name="Jiang R.H."/>
            <person name="Judelson H."/>
            <person name="Kamoun S."/>
            <person name="Kyung K."/>
            <person name="Meijer H."/>
            <person name="Minx P."/>
            <person name="Morris P."/>
            <person name="Nelson J."/>
            <person name="Phuntumart V."/>
            <person name="Qutob D."/>
            <person name="Rehmany A."/>
            <person name="Rougon-Cardoso A."/>
            <person name="Ryden P."/>
            <person name="Torto-Alalibo T."/>
            <person name="Studholme D."/>
            <person name="Wang Y."/>
            <person name="Win J."/>
            <person name="Wood J."/>
            <person name="Clifton S.W."/>
            <person name="Rogers J."/>
            <person name="Van den Ackerveken G."/>
            <person name="Jones J.D."/>
            <person name="McDowell J.M."/>
            <person name="Beynon J."/>
            <person name="Tyler B.M."/>
        </authorList>
    </citation>
    <scope>NUCLEOTIDE SEQUENCE [LARGE SCALE GENOMIC DNA]</scope>
    <source>
        <strain evidence="4">Emoy2</strain>
    </source>
</reference>
<dbReference type="HOGENOM" id="CLU_1013555_0_0_1"/>
<protein>
    <recommendedName>
        <fullName evidence="5">RxLR effector candidate protein</fullName>
    </recommendedName>
</protein>
<feature type="region of interest" description="Disordered" evidence="1">
    <location>
        <begin position="173"/>
        <end position="200"/>
    </location>
</feature>
<evidence type="ECO:0008006" key="5">
    <source>
        <dbReference type="Google" id="ProtNLM"/>
    </source>
</evidence>
<dbReference type="AlphaFoldDB" id="M4C530"/>
<dbReference type="EMBL" id="JH598300">
    <property type="status" value="NOT_ANNOTATED_CDS"/>
    <property type="molecule type" value="Genomic_DNA"/>
</dbReference>
<evidence type="ECO:0000313" key="3">
    <source>
        <dbReference type="EnsemblProtists" id="HpaP814201"/>
    </source>
</evidence>
<name>M4C530_HYAAE</name>
<sequence length="275" mass="31054">MVLRPWWVLRGTCAGLWSVSLDIDIFPGLFLARVVLDTDPSRQRDATSFVGSDFLRIVIHWNRAQCFWRVFQISCRAIPKPCPSTIKRRAGSRTLSSSRCNKNRSVSPALYFLLESLPVSLRPLVYGHSVRSYLPTHVFPLPRMDISQASTSKRRRSAVLCLVVRSVDTLRENARSKKVSPRSTARRTQPRGSPKRRIDSTASRLMVTVNGILFWCSTGERRQSKIFSANTVARHASSSLDCCACVVNQGRRGNALSRCCRITPRREGFTRTIAE</sequence>
<organism evidence="3 4">
    <name type="scientific">Hyaloperonospora arabidopsidis (strain Emoy2)</name>
    <name type="common">Downy mildew agent</name>
    <name type="synonym">Peronospora arabidopsidis</name>
    <dbReference type="NCBI Taxonomy" id="559515"/>
    <lineage>
        <taxon>Eukaryota</taxon>
        <taxon>Sar</taxon>
        <taxon>Stramenopiles</taxon>
        <taxon>Oomycota</taxon>
        <taxon>Peronosporomycetes</taxon>
        <taxon>Peronosporales</taxon>
        <taxon>Peronosporaceae</taxon>
        <taxon>Hyaloperonospora</taxon>
    </lineage>
</organism>
<accession>M4C530</accession>
<dbReference type="VEuPathDB" id="FungiDB:HpaG814201"/>
<dbReference type="EnsemblProtists" id="HpaT814201">
    <property type="protein sequence ID" value="HpaP814201"/>
    <property type="gene ID" value="HpaG814201"/>
</dbReference>
<reference evidence="3" key="2">
    <citation type="submission" date="2015-06" db="UniProtKB">
        <authorList>
            <consortium name="EnsemblProtists"/>
        </authorList>
    </citation>
    <scope>IDENTIFICATION</scope>
    <source>
        <strain evidence="3">Emoy2</strain>
    </source>
</reference>